<dbReference type="Pfam" id="PF00098">
    <property type="entry name" value="zf-CCHC"/>
    <property type="match status" value="1"/>
</dbReference>
<dbReference type="RefSeq" id="XP_023382727.1">
    <property type="nucleotide sequence ID" value="XM_023526959.1"/>
</dbReference>
<dbReference type="GO" id="GO:0003676">
    <property type="term" value="F:nucleic acid binding"/>
    <property type="evidence" value="ECO:0007669"/>
    <property type="project" value="InterPro"/>
</dbReference>
<dbReference type="Gene3D" id="4.10.60.10">
    <property type="entry name" value="Zinc finger, CCHC-type"/>
    <property type="match status" value="1"/>
</dbReference>
<dbReference type="PANTHER" id="PTHR33166">
    <property type="entry name" value="GAG_P30 DOMAIN-CONTAINING PROTEIN"/>
    <property type="match status" value="1"/>
</dbReference>
<dbReference type="SUPFAM" id="SSF47943">
    <property type="entry name" value="Retrovirus capsid protein, N-terminal core domain"/>
    <property type="match status" value="1"/>
</dbReference>
<dbReference type="Gene3D" id="1.10.375.10">
    <property type="entry name" value="Human Immunodeficiency Virus Type 1 Capsid Protein"/>
    <property type="match status" value="1"/>
</dbReference>
<dbReference type="InterPro" id="IPR036875">
    <property type="entry name" value="Znf_CCHC_sf"/>
</dbReference>
<organism evidence="3 4">
    <name type="scientific">Pteropus vampyrus</name>
    <name type="common">Large flying fox</name>
    <dbReference type="NCBI Taxonomy" id="132908"/>
    <lineage>
        <taxon>Eukaryota</taxon>
        <taxon>Metazoa</taxon>
        <taxon>Chordata</taxon>
        <taxon>Craniata</taxon>
        <taxon>Vertebrata</taxon>
        <taxon>Euteleostomi</taxon>
        <taxon>Mammalia</taxon>
        <taxon>Eutheria</taxon>
        <taxon>Laurasiatheria</taxon>
        <taxon>Chiroptera</taxon>
        <taxon>Yinpterochiroptera</taxon>
        <taxon>Pteropodoidea</taxon>
        <taxon>Pteropodidae</taxon>
        <taxon>Pteropodinae</taxon>
        <taxon>Pteropus</taxon>
    </lineage>
</organism>
<dbReference type="GO" id="GO:0008270">
    <property type="term" value="F:zinc ion binding"/>
    <property type="evidence" value="ECO:0007669"/>
    <property type="project" value="InterPro"/>
</dbReference>
<dbReference type="Proteomes" id="UP000515202">
    <property type="component" value="Unplaced"/>
</dbReference>
<dbReference type="Pfam" id="PF02093">
    <property type="entry name" value="Gag_p30"/>
    <property type="match status" value="1"/>
</dbReference>
<evidence type="ECO:0000313" key="3">
    <source>
        <dbReference type="Proteomes" id="UP000515202"/>
    </source>
</evidence>
<dbReference type="AlphaFoldDB" id="A0A6P6C5U7"/>
<protein>
    <submittedName>
        <fullName evidence="4">Uncharacterized protein LOC111735437 isoform X1</fullName>
    </submittedName>
</protein>
<dbReference type="OrthoDB" id="9806270at2759"/>
<dbReference type="SMART" id="SM00343">
    <property type="entry name" value="ZnF_C2HC"/>
    <property type="match status" value="1"/>
</dbReference>
<dbReference type="SUPFAM" id="SSF57756">
    <property type="entry name" value="Retrovirus zinc finger-like domains"/>
    <property type="match status" value="1"/>
</dbReference>
<feature type="domain" description="CCHC-type" evidence="2">
    <location>
        <begin position="231"/>
        <end position="247"/>
    </location>
</feature>
<dbReference type="InterPro" id="IPR050462">
    <property type="entry name" value="Retroviral_Gag-Pol_poly"/>
</dbReference>
<feature type="region of interest" description="Disordered" evidence="1">
    <location>
        <begin position="196"/>
        <end position="226"/>
    </location>
</feature>
<evidence type="ECO:0000313" key="4">
    <source>
        <dbReference type="RefSeq" id="XP_023382727.1"/>
    </source>
</evidence>
<gene>
    <name evidence="4" type="primary">LOC111735437</name>
</gene>
<accession>A0A6P6C5U7</accession>
<sequence>MILGVLRQFLVRAPGPCGRRTRQLLQVLFTTEEKERILREAARGVTDPNGLPTADLTRIQAVFPTQRPQWDPNTDQGKEALLRYRQFLLQGLRAAARRPINLSKVSEVIQTKDESPAAFLERLLESYRLYTPIDPEDPNNRRAINLAFVSQSAPDIRRKLQKLEGFEGENLSKLLEIAQKVFNNRDDVQKIMFVGKGPMPGRGRGRGRGGRSGFVGPPGPGSKQVGLEKDQCAYCKQKGHWKNECPKQQKGSYESF</sequence>
<dbReference type="GeneID" id="111735437"/>
<dbReference type="KEGG" id="pvp:111735437"/>
<reference evidence="4" key="1">
    <citation type="submission" date="2025-08" db="UniProtKB">
        <authorList>
            <consortium name="RefSeq"/>
        </authorList>
    </citation>
    <scope>IDENTIFICATION</scope>
    <source>
        <tissue evidence="4">Kidney</tissue>
    </source>
</reference>
<keyword evidence="3" id="KW-1185">Reference proteome</keyword>
<dbReference type="InterPro" id="IPR008919">
    <property type="entry name" value="Retrov_capsid_N"/>
</dbReference>
<evidence type="ECO:0000256" key="1">
    <source>
        <dbReference type="SAM" id="MobiDB-lite"/>
    </source>
</evidence>
<dbReference type="InterPro" id="IPR003036">
    <property type="entry name" value="Gag_P30"/>
</dbReference>
<dbReference type="GO" id="GO:0019068">
    <property type="term" value="P:virion assembly"/>
    <property type="evidence" value="ECO:0007669"/>
    <property type="project" value="InterPro"/>
</dbReference>
<proteinExistence type="predicted"/>
<dbReference type="InterPro" id="IPR001878">
    <property type="entry name" value="Znf_CCHC"/>
</dbReference>
<name>A0A6P6C5U7_PTEVA</name>
<evidence type="ECO:0000259" key="2">
    <source>
        <dbReference type="SMART" id="SM00343"/>
    </source>
</evidence>